<dbReference type="Pfam" id="PF12833">
    <property type="entry name" value="HTH_18"/>
    <property type="match status" value="1"/>
</dbReference>
<keyword evidence="6" id="KW-1185">Reference proteome</keyword>
<keyword evidence="1" id="KW-0805">Transcription regulation</keyword>
<dbReference type="Gene3D" id="3.20.80.10">
    <property type="entry name" value="Regulatory factor, effector binding domain"/>
    <property type="match status" value="1"/>
</dbReference>
<evidence type="ECO:0000256" key="3">
    <source>
        <dbReference type="ARBA" id="ARBA00023163"/>
    </source>
</evidence>
<dbReference type="PROSITE" id="PS01124">
    <property type="entry name" value="HTH_ARAC_FAMILY_2"/>
    <property type="match status" value="1"/>
</dbReference>
<dbReference type="PANTHER" id="PTHR47504:SF5">
    <property type="entry name" value="RIGHT ORIGIN-BINDING PROTEIN"/>
    <property type="match status" value="1"/>
</dbReference>
<keyword evidence="3" id="KW-0804">Transcription</keyword>
<dbReference type="SMART" id="SM00871">
    <property type="entry name" value="AraC_E_bind"/>
    <property type="match status" value="1"/>
</dbReference>
<organism evidence="5 6">
    <name type="scientific">Devosia nitrariae</name>
    <dbReference type="NCBI Taxonomy" id="2071872"/>
    <lineage>
        <taxon>Bacteria</taxon>
        <taxon>Pseudomonadati</taxon>
        <taxon>Pseudomonadota</taxon>
        <taxon>Alphaproteobacteria</taxon>
        <taxon>Hyphomicrobiales</taxon>
        <taxon>Devosiaceae</taxon>
        <taxon>Devosia</taxon>
    </lineage>
</organism>
<evidence type="ECO:0000259" key="4">
    <source>
        <dbReference type="PROSITE" id="PS01124"/>
    </source>
</evidence>
<accession>A0ABQ5W8W0</accession>
<dbReference type="SUPFAM" id="SSF55136">
    <property type="entry name" value="Probable bacterial effector-binding domain"/>
    <property type="match status" value="1"/>
</dbReference>
<evidence type="ECO:0000313" key="6">
    <source>
        <dbReference type="Proteomes" id="UP001156691"/>
    </source>
</evidence>
<protein>
    <submittedName>
        <fullName evidence="5">AraC family transcriptional regulator</fullName>
    </submittedName>
</protein>
<dbReference type="InterPro" id="IPR009057">
    <property type="entry name" value="Homeodomain-like_sf"/>
</dbReference>
<name>A0ABQ5W8W0_9HYPH</name>
<dbReference type="InterPro" id="IPR029442">
    <property type="entry name" value="GyrI-like"/>
</dbReference>
<sequence length="292" mass="33160">MVDRQAERRGDMSAVAKAVWFIEGQFNRSPSLDDIARASGTSRFNLSRAFTWTTGTSVMAYVRGRRLTEAYKALCNGAPSILGVALEAGYGSHEGFTRAFRDQFGITPDEARKGCPIDERLLVKPIKMEDMTMTQLKEPQTRHRDAMILVGLGARFRMDTAENIPALWQKFQQYEGSVDEVPGYWYGVCGDWGETGEDFFYMAGVEVLSEPADLPPELTTYKIPAQSYLVFRHDEHISQLRQTMAAIFERYLPENGYDPSAMKTYFEFYEEKFDPRTGLGGIELWMPATKKE</sequence>
<dbReference type="Proteomes" id="UP001156691">
    <property type="component" value="Unassembled WGS sequence"/>
</dbReference>
<proteinExistence type="predicted"/>
<dbReference type="SUPFAM" id="SSF46689">
    <property type="entry name" value="Homeodomain-like"/>
    <property type="match status" value="2"/>
</dbReference>
<feature type="domain" description="HTH araC/xylS-type" evidence="4">
    <location>
        <begin position="16"/>
        <end position="114"/>
    </location>
</feature>
<dbReference type="SMART" id="SM00342">
    <property type="entry name" value="HTH_ARAC"/>
    <property type="match status" value="1"/>
</dbReference>
<dbReference type="InterPro" id="IPR050959">
    <property type="entry name" value="MarA-like"/>
</dbReference>
<evidence type="ECO:0000256" key="1">
    <source>
        <dbReference type="ARBA" id="ARBA00023015"/>
    </source>
</evidence>
<dbReference type="InterPro" id="IPR010499">
    <property type="entry name" value="AraC_E-bd"/>
</dbReference>
<dbReference type="InterPro" id="IPR018060">
    <property type="entry name" value="HTH_AraC"/>
</dbReference>
<gene>
    <name evidence="5" type="ORF">GCM10010862_33300</name>
</gene>
<evidence type="ECO:0000256" key="2">
    <source>
        <dbReference type="ARBA" id="ARBA00023125"/>
    </source>
</evidence>
<dbReference type="Gene3D" id="1.10.10.60">
    <property type="entry name" value="Homeodomain-like"/>
    <property type="match status" value="2"/>
</dbReference>
<dbReference type="Pfam" id="PF06445">
    <property type="entry name" value="GyrI-like"/>
    <property type="match status" value="1"/>
</dbReference>
<dbReference type="InterPro" id="IPR011256">
    <property type="entry name" value="Reg_factor_effector_dom_sf"/>
</dbReference>
<comment type="caution">
    <text evidence="5">The sequence shown here is derived from an EMBL/GenBank/DDBJ whole genome shotgun (WGS) entry which is preliminary data.</text>
</comment>
<evidence type="ECO:0000313" key="5">
    <source>
        <dbReference type="EMBL" id="GLQ56071.1"/>
    </source>
</evidence>
<dbReference type="PANTHER" id="PTHR47504">
    <property type="entry name" value="RIGHT ORIGIN-BINDING PROTEIN"/>
    <property type="match status" value="1"/>
</dbReference>
<reference evidence="6" key="1">
    <citation type="journal article" date="2019" name="Int. J. Syst. Evol. Microbiol.">
        <title>The Global Catalogue of Microorganisms (GCM) 10K type strain sequencing project: providing services to taxonomists for standard genome sequencing and annotation.</title>
        <authorList>
            <consortium name="The Broad Institute Genomics Platform"/>
            <consortium name="The Broad Institute Genome Sequencing Center for Infectious Disease"/>
            <person name="Wu L."/>
            <person name="Ma J."/>
        </authorList>
    </citation>
    <scope>NUCLEOTIDE SEQUENCE [LARGE SCALE GENOMIC DNA]</scope>
    <source>
        <strain evidence="6">NBRC 112416</strain>
    </source>
</reference>
<keyword evidence="2" id="KW-0238">DNA-binding</keyword>
<dbReference type="EMBL" id="BSNS01000016">
    <property type="protein sequence ID" value="GLQ56071.1"/>
    <property type="molecule type" value="Genomic_DNA"/>
</dbReference>